<evidence type="ECO:0000313" key="1">
    <source>
        <dbReference type="EMBL" id="KAK3751173.1"/>
    </source>
</evidence>
<dbReference type="AlphaFoldDB" id="A0AAE0YMR2"/>
<dbReference type="PANTHER" id="PTHR46599:SF3">
    <property type="entry name" value="PIGGYBAC TRANSPOSABLE ELEMENT-DERIVED PROTEIN 4"/>
    <property type="match status" value="1"/>
</dbReference>
<gene>
    <name evidence="1" type="ORF">RRG08_023931</name>
</gene>
<protein>
    <recommendedName>
        <fullName evidence="3">Phorbol-ester/DAG-type domain-containing protein</fullName>
    </recommendedName>
</protein>
<dbReference type="Proteomes" id="UP001283361">
    <property type="component" value="Unassembled WGS sequence"/>
</dbReference>
<dbReference type="PANTHER" id="PTHR46599">
    <property type="entry name" value="PIGGYBAC TRANSPOSABLE ELEMENT-DERIVED PROTEIN 4"/>
    <property type="match status" value="1"/>
</dbReference>
<evidence type="ECO:0008006" key="3">
    <source>
        <dbReference type="Google" id="ProtNLM"/>
    </source>
</evidence>
<sequence length="138" mass="15884">MGGVDLADKKAYHLAAERSTRRYWKKIFHNQLDIALVNGHILFMKLKNPRMDRRRFIIELVEPTVMGLAGAAHATNRLVLLEGKKEYRCYVCSTPQRRRRSRHWCPACKVGCHEKCEAQLVHRDDIGLQKKAQSNGSA</sequence>
<proteinExistence type="predicted"/>
<dbReference type="EMBL" id="JAWDGP010005834">
    <property type="protein sequence ID" value="KAK3751173.1"/>
    <property type="molecule type" value="Genomic_DNA"/>
</dbReference>
<accession>A0AAE0YMR2</accession>
<evidence type="ECO:0000313" key="2">
    <source>
        <dbReference type="Proteomes" id="UP001283361"/>
    </source>
</evidence>
<name>A0AAE0YMR2_9GAST</name>
<keyword evidence="2" id="KW-1185">Reference proteome</keyword>
<reference evidence="1" key="1">
    <citation type="journal article" date="2023" name="G3 (Bethesda)">
        <title>A reference genome for the long-term kleptoplast-retaining sea slug Elysia crispata morphotype clarki.</title>
        <authorList>
            <person name="Eastman K.E."/>
            <person name="Pendleton A.L."/>
            <person name="Shaikh M.A."/>
            <person name="Suttiyut T."/>
            <person name="Ogas R."/>
            <person name="Tomko P."/>
            <person name="Gavelis G."/>
            <person name="Widhalm J.R."/>
            <person name="Wisecaver J.H."/>
        </authorList>
    </citation>
    <scope>NUCLEOTIDE SEQUENCE</scope>
    <source>
        <strain evidence="1">ECLA1</strain>
    </source>
</reference>
<organism evidence="1 2">
    <name type="scientific">Elysia crispata</name>
    <name type="common">lettuce slug</name>
    <dbReference type="NCBI Taxonomy" id="231223"/>
    <lineage>
        <taxon>Eukaryota</taxon>
        <taxon>Metazoa</taxon>
        <taxon>Spiralia</taxon>
        <taxon>Lophotrochozoa</taxon>
        <taxon>Mollusca</taxon>
        <taxon>Gastropoda</taxon>
        <taxon>Heterobranchia</taxon>
        <taxon>Euthyneura</taxon>
        <taxon>Panpulmonata</taxon>
        <taxon>Sacoglossa</taxon>
        <taxon>Placobranchoidea</taxon>
        <taxon>Plakobranchidae</taxon>
        <taxon>Elysia</taxon>
    </lineage>
</organism>
<comment type="caution">
    <text evidence="1">The sequence shown here is derived from an EMBL/GenBank/DDBJ whole genome shotgun (WGS) entry which is preliminary data.</text>
</comment>